<dbReference type="AlphaFoldDB" id="A0A7U4JQ05"/>
<dbReference type="RefSeq" id="WP_050481919.1">
    <property type="nucleotide sequence ID" value="NZ_CP009225.1"/>
</dbReference>
<dbReference type="GeneID" id="92940555"/>
<dbReference type="EMBL" id="CP009225">
    <property type="protein sequence ID" value="AKC63158.1"/>
    <property type="molecule type" value="Genomic_DNA"/>
</dbReference>
<name>A0A7U4JQ05_CLOSG</name>
<evidence type="ECO:0000313" key="1">
    <source>
        <dbReference type="EMBL" id="AKC63158.1"/>
    </source>
</evidence>
<protein>
    <submittedName>
        <fullName evidence="1">Uncharacterized protein</fullName>
    </submittedName>
</protein>
<accession>A0A7U4JQ05</accession>
<sequence>MEKSFVFNSINGDRKYKAEDFASYFASFIGNGVFPNPATGLQVIDNNNMSVTVQAGKGWINGYYYQNTGDFILKIDVADSLLNRIDRVVLRLDFNTRKVNLFIKKGTFASSPVAPSLQRDADMYELGIADIYVRAGVISIIQSNITDLRLNSNVCGIVHGVVDQVDTTAIFNQFQDWYSKTKEAYDKDIAMWTKDKKETFDKWYKESTEDFLKQWNEWFENTGIWEKDFNNWFETLKDKLDGNIAAKLTKDVEQLKKDVENIDIPVKSVNKKTGDIELKAADITTENGQTIETQLADITKEIGNINDNALPTELKGKSLTEQTKQLFQYASDGKQKIATAVTGKGVSASGSDSFSTLASKISLIETGAKYLDIVNDTDIVNIVVKGDYLYVLKYLYDHAVLYKYSKEGHLIEDYKISISSGQSVCINKDYILHVYYTYYTQKTTIYIYNIETKQIILKKDLREPDSYPKIIMTNSYIYILQTTGTYRILIYNYDLSFVKEITDNNYISYFQYSATTLIKDNILYISYVPGSSSATPQILQLKEKYSGDFTIDTFYNSNILFTFVNTLLGGI</sequence>
<evidence type="ECO:0000313" key="2">
    <source>
        <dbReference type="Proteomes" id="UP000033052"/>
    </source>
</evidence>
<organism evidence="1 2">
    <name type="scientific">Clostridium sporogenes</name>
    <dbReference type="NCBI Taxonomy" id="1509"/>
    <lineage>
        <taxon>Bacteria</taxon>
        <taxon>Bacillati</taxon>
        <taxon>Bacillota</taxon>
        <taxon>Clostridia</taxon>
        <taxon>Eubacteriales</taxon>
        <taxon>Clostridiaceae</taxon>
        <taxon>Clostridium</taxon>
    </lineage>
</organism>
<gene>
    <name evidence="1" type="ORF">CLSPO_c24380</name>
</gene>
<reference evidence="1 2" key="1">
    <citation type="journal article" date="2015" name="PLoS ONE">
        <title>A universal mariner transposon system for forward genetic studies in the genus clostridium.</title>
        <authorList>
            <person name="Zhang Y."/>
            <person name="Grosse-Honebrink A."/>
            <person name="Minton N.P."/>
        </authorList>
    </citation>
    <scope>NUCLEOTIDE SEQUENCE [LARGE SCALE GENOMIC DNA]</scope>
    <source>
        <strain evidence="1 2">NCIMB 10696</strain>
    </source>
</reference>
<dbReference type="Proteomes" id="UP000033052">
    <property type="component" value="Chromosome"/>
</dbReference>
<proteinExistence type="predicted"/>
<dbReference type="KEGG" id="cld:CLSPO_c24380"/>